<dbReference type="AlphaFoldDB" id="A0A3D9FI45"/>
<feature type="domain" description="Major facilitator superfamily (MFS) profile" evidence="7">
    <location>
        <begin position="14"/>
        <end position="427"/>
    </location>
</feature>
<keyword evidence="2" id="KW-0813">Transport</keyword>
<dbReference type="SUPFAM" id="SSF103473">
    <property type="entry name" value="MFS general substrate transporter"/>
    <property type="match status" value="1"/>
</dbReference>
<dbReference type="GO" id="GO:0016020">
    <property type="term" value="C:membrane"/>
    <property type="evidence" value="ECO:0007669"/>
    <property type="project" value="UniProtKB-SubCell"/>
</dbReference>
<feature type="transmembrane region" description="Helical" evidence="6">
    <location>
        <begin position="12"/>
        <end position="36"/>
    </location>
</feature>
<feature type="transmembrane region" description="Helical" evidence="6">
    <location>
        <begin position="48"/>
        <end position="73"/>
    </location>
</feature>
<gene>
    <name evidence="8" type="ORF">DFR46_1811</name>
</gene>
<evidence type="ECO:0000313" key="8">
    <source>
        <dbReference type="EMBL" id="RED16781.1"/>
    </source>
</evidence>
<keyword evidence="5 6" id="KW-0472">Membrane</keyword>
<evidence type="ECO:0000313" key="9">
    <source>
        <dbReference type="Proteomes" id="UP000256310"/>
    </source>
</evidence>
<feature type="transmembrane region" description="Helical" evidence="6">
    <location>
        <begin position="396"/>
        <end position="420"/>
    </location>
</feature>
<sequence length="454" mass="48924">MNIDRNSGWYRWYVVILLLLVFILSYFDRFILSLVVEPIKESMGLSDFQIGLLLGPAFSIFHVAVSIPLGLLADKWSRKWLLIAGLVIWCTMTTMSGFAMSFLPLLIFRLGLGLGEAVVSPCSVSIISDYFKRGDRARAISLYMAGPYLGAGLAFLAGGMLVSALHDVGHVEFLGRSFEPWQMTFLLVGAPGMLFALLLMTVKEPPKTDTISETPESGSKISAVRYMLDRWRGFGVLFAGSTCNFAMATLTFWNVPLFSRVWGWDVMTIGAVTGLFYFTAGPIGTALALWSSKRLGRDGDMGGMYTLILGLCITVPMSALYPIMPTAQLAVVAMFIAFIGKSAATAGGPAALQMITPGEMRSRSVAIFNTVITLVGPLLGPPLIGAATDWSGDPRSIGVVLCGFVLFVGIPTILVMIFGLKHYRKLAKDMTVMTTAMDDRDAAAAALGPKGAAA</sequence>
<accession>A0A3D9FI45</accession>
<dbReference type="EMBL" id="QRDP01000004">
    <property type="protein sequence ID" value="RED16781.1"/>
    <property type="molecule type" value="Genomic_DNA"/>
</dbReference>
<keyword evidence="9" id="KW-1185">Reference proteome</keyword>
<feature type="transmembrane region" description="Helical" evidence="6">
    <location>
        <begin position="106"/>
        <end position="128"/>
    </location>
</feature>
<keyword evidence="4 6" id="KW-1133">Transmembrane helix</keyword>
<evidence type="ECO:0000259" key="7">
    <source>
        <dbReference type="PROSITE" id="PS50850"/>
    </source>
</evidence>
<feature type="transmembrane region" description="Helical" evidence="6">
    <location>
        <begin position="267"/>
        <end position="290"/>
    </location>
</feature>
<dbReference type="GO" id="GO:0022857">
    <property type="term" value="F:transmembrane transporter activity"/>
    <property type="evidence" value="ECO:0007669"/>
    <property type="project" value="InterPro"/>
</dbReference>
<dbReference type="PANTHER" id="PTHR23505">
    <property type="entry name" value="SPINSTER"/>
    <property type="match status" value="1"/>
</dbReference>
<dbReference type="Proteomes" id="UP000256310">
    <property type="component" value="Unassembled WGS sequence"/>
</dbReference>
<dbReference type="PROSITE" id="PS50850">
    <property type="entry name" value="MFS"/>
    <property type="match status" value="1"/>
</dbReference>
<feature type="transmembrane region" description="Helical" evidence="6">
    <location>
        <begin position="80"/>
        <end position="100"/>
    </location>
</feature>
<evidence type="ECO:0000256" key="6">
    <source>
        <dbReference type="SAM" id="Phobius"/>
    </source>
</evidence>
<dbReference type="Gene3D" id="1.20.1250.20">
    <property type="entry name" value="MFS general substrate transporter like domains"/>
    <property type="match status" value="2"/>
</dbReference>
<reference evidence="8 9" key="1">
    <citation type="submission" date="2018-07" db="EMBL/GenBank/DDBJ databases">
        <title>Genomic Encyclopedia of Type Strains, Phase IV (KMG-IV): sequencing the most valuable type-strain genomes for metagenomic binning, comparative biology and taxonomic classification.</title>
        <authorList>
            <person name="Goeker M."/>
        </authorList>
    </citation>
    <scope>NUCLEOTIDE SEQUENCE [LARGE SCALE GENOMIC DNA]</scope>
    <source>
        <strain evidence="8 9">DSM 26725</strain>
    </source>
</reference>
<feature type="transmembrane region" description="Helical" evidence="6">
    <location>
        <begin position="329"/>
        <end position="352"/>
    </location>
</feature>
<dbReference type="Pfam" id="PF07690">
    <property type="entry name" value="MFS_1"/>
    <property type="match status" value="1"/>
</dbReference>
<dbReference type="OrthoDB" id="7400989at2"/>
<keyword evidence="3 6" id="KW-0812">Transmembrane</keyword>
<dbReference type="InterPro" id="IPR036259">
    <property type="entry name" value="MFS_trans_sf"/>
</dbReference>
<evidence type="ECO:0000256" key="4">
    <source>
        <dbReference type="ARBA" id="ARBA00022989"/>
    </source>
</evidence>
<evidence type="ECO:0000256" key="3">
    <source>
        <dbReference type="ARBA" id="ARBA00022692"/>
    </source>
</evidence>
<dbReference type="InterPro" id="IPR020846">
    <property type="entry name" value="MFS_dom"/>
</dbReference>
<evidence type="ECO:0000256" key="1">
    <source>
        <dbReference type="ARBA" id="ARBA00004141"/>
    </source>
</evidence>
<evidence type="ECO:0000256" key="5">
    <source>
        <dbReference type="ARBA" id="ARBA00023136"/>
    </source>
</evidence>
<protein>
    <submittedName>
        <fullName evidence="8">Sugar phosphate permease</fullName>
    </submittedName>
</protein>
<organism evidence="8 9">
    <name type="scientific">Parasphingopyxis lamellibrachiae</name>
    <dbReference type="NCBI Taxonomy" id="680125"/>
    <lineage>
        <taxon>Bacteria</taxon>
        <taxon>Pseudomonadati</taxon>
        <taxon>Pseudomonadota</taxon>
        <taxon>Alphaproteobacteria</taxon>
        <taxon>Sphingomonadales</taxon>
        <taxon>Sphingomonadaceae</taxon>
        <taxon>Parasphingopyxis</taxon>
    </lineage>
</organism>
<dbReference type="InterPro" id="IPR011701">
    <property type="entry name" value="MFS"/>
</dbReference>
<comment type="caution">
    <text evidence="8">The sequence shown here is derived from an EMBL/GenBank/DDBJ whole genome shotgun (WGS) entry which is preliminary data.</text>
</comment>
<proteinExistence type="predicted"/>
<feature type="transmembrane region" description="Helical" evidence="6">
    <location>
        <begin position="140"/>
        <end position="161"/>
    </location>
</feature>
<feature type="transmembrane region" description="Helical" evidence="6">
    <location>
        <begin position="364"/>
        <end position="384"/>
    </location>
</feature>
<feature type="transmembrane region" description="Helical" evidence="6">
    <location>
        <begin position="181"/>
        <end position="202"/>
    </location>
</feature>
<dbReference type="RefSeq" id="WP_116236154.1">
    <property type="nucleotide sequence ID" value="NZ_QRDP01000004.1"/>
</dbReference>
<feature type="transmembrane region" description="Helical" evidence="6">
    <location>
        <begin position="302"/>
        <end position="323"/>
    </location>
</feature>
<name>A0A3D9FI45_9SPHN</name>
<feature type="transmembrane region" description="Helical" evidence="6">
    <location>
        <begin position="234"/>
        <end position="255"/>
    </location>
</feature>
<dbReference type="InterPro" id="IPR044770">
    <property type="entry name" value="MFS_spinster-like"/>
</dbReference>
<evidence type="ECO:0000256" key="2">
    <source>
        <dbReference type="ARBA" id="ARBA00022448"/>
    </source>
</evidence>
<comment type="subcellular location">
    <subcellularLocation>
        <location evidence="1">Membrane</location>
        <topology evidence="1">Multi-pass membrane protein</topology>
    </subcellularLocation>
</comment>
<dbReference type="PANTHER" id="PTHR23505:SF79">
    <property type="entry name" value="PROTEIN SPINSTER"/>
    <property type="match status" value="1"/>
</dbReference>